<name>A0ABD2ZQ19_9GENT</name>
<organism evidence="1 2">
    <name type="scientific">Cinchona calisaya</name>
    <dbReference type="NCBI Taxonomy" id="153742"/>
    <lineage>
        <taxon>Eukaryota</taxon>
        <taxon>Viridiplantae</taxon>
        <taxon>Streptophyta</taxon>
        <taxon>Embryophyta</taxon>
        <taxon>Tracheophyta</taxon>
        <taxon>Spermatophyta</taxon>
        <taxon>Magnoliopsida</taxon>
        <taxon>eudicotyledons</taxon>
        <taxon>Gunneridae</taxon>
        <taxon>Pentapetalae</taxon>
        <taxon>asterids</taxon>
        <taxon>lamiids</taxon>
        <taxon>Gentianales</taxon>
        <taxon>Rubiaceae</taxon>
        <taxon>Cinchonoideae</taxon>
        <taxon>Cinchoneae</taxon>
        <taxon>Cinchona</taxon>
    </lineage>
</organism>
<keyword evidence="2" id="KW-1185">Reference proteome</keyword>
<comment type="caution">
    <text evidence="1">The sequence shown here is derived from an EMBL/GenBank/DDBJ whole genome shotgun (WGS) entry which is preliminary data.</text>
</comment>
<dbReference type="AlphaFoldDB" id="A0ABD2ZQ19"/>
<evidence type="ECO:0000313" key="2">
    <source>
        <dbReference type="Proteomes" id="UP001630127"/>
    </source>
</evidence>
<dbReference type="Proteomes" id="UP001630127">
    <property type="component" value="Unassembled WGS sequence"/>
</dbReference>
<proteinExistence type="predicted"/>
<evidence type="ECO:0000313" key="1">
    <source>
        <dbReference type="EMBL" id="KAL3521469.1"/>
    </source>
</evidence>
<reference evidence="1 2" key="1">
    <citation type="submission" date="2024-11" db="EMBL/GenBank/DDBJ databases">
        <title>A near-complete genome assembly of Cinchona calisaya.</title>
        <authorList>
            <person name="Lian D.C."/>
            <person name="Zhao X.W."/>
            <person name="Wei L."/>
        </authorList>
    </citation>
    <scope>NUCLEOTIDE SEQUENCE [LARGE SCALE GENOMIC DNA]</scope>
    <source>
        <tissue evidence="1">Nenye</tissue>
    </source>
</reference>
<sequence length="268" mass="28946">MVDRKKKRAPVGKWSGGRAGMREGGMWLIWEWVVDLGMEIGASGSGNGDGRLAEVGGKRRSSLGSGRFRVLVAKCLAGAKKRLKMIHELVKRPMFLQQRSMTELLADEKPPTFRLPSVASDPGSSQGQDMISLISGALIFYVNWSSVLPHSSGKTGVAVMLYDQRRSNISKIEREWGVMFELVSAPQPPDIAEAAGAEAAKKFPQFLTGQESAGGISLDVVKLLPRLQDTDQIRTARFGSGSSLVAFLIGEEGVVVRFVGEEASSLIA</sequence>
<protein>
    <submittedName>
        <fullName evidence="1">Uncharacterized protein</fullName>
    </submittedName>
</protein>
<accession>A0ABD2ZQ19</accession>
<gene>
    <name evidence="1" type="ORF">ACH5RR_019618</name>
</gene>
<dbReference type="EMBL" id="JBJUIK010000008">
    <property type="protein sequence ID" value="KAL3521469.1"/>
    <property type="molecule type" value="Genomic_DNA"/>
</dbReference>